<dbReference type="Gene3D" id="3.90.70.10">
    <property type="entry name" value="Cysteine proteinases"/>
    <property type="match status" value="1"/>
</dbReference>
<evidence type="ECO:0000256" key="1">
    <source>
        <dbReference type="SAM" id="Phobius"/>
    </source>
</evidence>
<dbReference type="Proteomes" id="UP000823618">
    <property type="component" value="Unassembled WGS sequence"/>
</dbReference>
<keyword evidence="1" id="KW-0812">Transmembrane</keyword>
<dbReference type="Pfam" id="PF13529">
    <property type="entry name" value="Peptidase_C39_2"/>
    <property type="match status" value="1"/>
</dbReference>
<dbReference type="InterPro" id="IPR039564">
    <property type="entry name" value="Peptidase_C39-like"/>
</dbReference>
<feature type="transmembrane region" description="Helical" evidence="1">
    <location>
        <begin position="21"/>
        <end position="42"/>
    </location>
</feature>
<name>A0A9D9I248_9FIRM</name>
<sequence length="268" mass="31298">MTKKQKQRLRRRRRRRFFWRVRQITFLVACIMLIFALGSTVYHTILFHGKTKVERQVLKHKKDYPKSLIDFMNQNDETGIDIFVSNYEKYKDKHFKISLAGDYKKNTIPHLVQWDKRWGYEIFDDTYFGISGSAPTCLSMVSVGLSGDLNSNPLVIGQYITNNGYLSNDHKLNSDFMTEGIEYFDITGTKTAVKQSTMKKLIQDGSPLIAKLKEPVFLEREHYIVIYGFDKKGNFMIYDPASKTNSKNAYSFEELKNDIDTVWAYTLI</sequence>
<evidence type="ECO:0000313" key="3">
    <source>
        <dbReference type="EMBL" id="MBO8463854.1"/>
    </source>
</evidence>
<organism evidence="3 4">
    <name type="scientific">Candidatus Scybalomonas excrementavium</name>
    <dbReference type="NCBI Taxonomy" id="2840943"/>
    <lineage>
        <taxon>Bacteria</taxon>
        <taxon>Bacillati</taxon>
        <taxon>Bacillota</taxon>
        <taxon>Clostridia</taxon>
        <taxon>Lachnospirales</taxon>
        <taxon>Lachnospiraceae</taxon>
        <taxon>Lachnospiraceae incertae sedis</taxon>
        <taxon>Candidatus Scybalomonas</taxon>
    </lineage>
</organism>
<dbReference type="AlphaFoldDB" id="A0A9D9I248"/>
<gene>
    <name evidence="3" type="ORF">IAC13_07985</name>
</gene>
<evidence type="ECO:0000313" key="4">
    <source>
        <dbReference type="Proteomes" id="UP000823618"/>
    </source>
</evidence>
<reference evidence="3" key="1">
    <citation type="submission" date="2020-10" db="EMBL/GenBank/DDBJ databases">
        <authorList>
            <person name="Gilroy R."/>
        </authorList>
    </citation>
    <scope>NUCLEOTIDE SEQUENCE</scope>
    <source>
        <strain evidence="3">E3-2379</strain>
    </source>
</reference>
<protein>
    <submittedName>
        <fullName evidence="3">C39 family peptidase</fullName>
    </submittedName>
</protein>
<feature type="domain" description="Peptidase C39-like" evidence="2">
    <location>
        <begin position="107"/>
        <end position="241"/>
    </location>
</feature>
<evidence type="ECO:0000259" key="2">
    <source>
        <dbReference type="Pfam" id="PF13529"/>
    </source>
</evidence>
<dbReference type="EMBL" id="JADIML010000218">
    <property type="protein sequence ID" value="MBO8463854.1"/>
    <property type="molecule type" value="Genomic_DNA"/>
</dbReference>
<proteinExistence type="predicted"/>
<keyword evidence="1" id="KW-0472">Membrane</keyword>
<keyword evidence="1" id="KW-1133">Transmembrane helix</keyword>
<reference evidence="3" key="2">
    <citation type="journal article" date="2021" name="PeerJ">
        <title>Extensive microbial diversity within the chicken gut microbiome revealed by metagenomics and culture.</title>
        <authorList>
            <person name="Gilroy R."/>
            <person name="Ravi A."/>
            <person name="Getino M."/>
            <person name="Pursley I."/>
            <person name="Horton D.L."/>
            <person name="Alikhan N.F."/>
            <person name="Baker D."/>
            <person name="Gharbi K."/>
            <person name="Hall N."/>
            <person name="Watson M."/>
            <person name="Adriaenssens E.M."/>
            <person name="Foster-Nyarko E."/>
            <person name="Jarju S."/>
            <person name="Secka A."/>
            <person name="Antonio M."/>
            <person name="Oren A."/>
            <person name="Chaudhuri R.R."/>
            <person name="La Ragione R."/>
            <person name="Hildebrand F."/>
            <person name="Pallen M.J."/>
        </authorList>
    </citation>
    <scope>NUCLEOTIDE SEQUENCE</scope>
    <source>
        <strain evidence="3">E3-2379</strain>
    </source>
</reference>
<accession>A0A9D9I248</accession>
<comment type="caution">
    <text evidence="3">The sequence shown here is derived from an EMBL/GenBank/DDBJ whole genome shotgun (WGS) entry which is preliminary data.</text>
</comment>